<dbReference type="EMBL" id="JANHOG010000459">
    <property type="protein sequence ID" value="KAJ3554148.1"/>
    <property type="molecule type" value="Genomic_DNA"/>
</dbReference>
<proteinExistence type="predicted"/>
<name>A0ACC1T619_9APHY</name>
<organism evidence="1 2">
    <name type="scientific">Phlebia brevispora</name>
    <dbReference type="NCBI Taxonomy" id="194682"/>
    <lineage>
        <taxon>Eukaryota</taxon>
        <taxon>Fungi</taxon>
        <taxon>Dikarya</taxon>
        <taxon>Basidiomycota</taxon>
        <taxon>Agaricomycotina</taxon>
        <taxon>Agaricomycetes</taxon>
        <taxon>Polyporales</taxon>
        <taxon>Meruliaceae</taxon>
        <taxon>Phlebia</taxon>
    </lineage>
</organism>
<reference evidence="1" key="1">
    <citation type="submission" date="2022-07" db="EMBL/GenBank/DDBJ databases">
        <title>Genome Sequence of Phlebia brevispora.</title>
        <authorList>
            <person name="Buettner E."/>
        </authorList>
    </citation>
    <scope>NUCLEOTIDE SEQUENCE</scope>
    <source>
        <strain evidence="1">MPL23</strain>
    </source>
</reference>
<comment type="caution">
    <text evidence="1">The sequence shown here is derived from an EMBL/GenBank/DDBJ whole genome shotgun (WGS) entry which is preliminary data.</text>
</comment>
<dbReference type="Proteomes" id="UP001148662">
    <property type="component" value="Unassembled WGS sequence"/>
</dbReference>
<accession>A0ACC1T619</accession>
<keyword evidence="2" id="KW-1185">Reference proteome</keyword>
<gene>
    <name evidence="1" type="ORF">NM688_g3255</name>
</gene>
<evidence type="ECO:0000313" key="2">
    <source>
        <dbReference type="Proteomes" id="UP001148662"/>
    </source>
</evidence>
<evidence type="ECO:0000313" key="1">
    <source>
        <dbReference type="EMBL" id="KAJ3554148.1"/>
    </source>
</evidence>
<protein>
    <submittedName>
        <fullName evidence="1">Uncharacterized protein</fullName>
    </submittedName>
</protein>
<sequence length="95" mass="9188">MRSGLVLSLLLGLCATVFADPRGGPGDDGPNGDNDDDQSSTLSASPTASGSATSAAPSSSATATSTATNSSTNPLIGMDGNVVCVGSLIYTAKHG</sequence>